<dbReference type="InterPro" id="IPR000415">
    <property type="entry name" value="Nitroreductase-like"/>
</dbReference>
<feature type="domain" description="Nitroreductase" evidence="2">
    <location>
        <begin position="474"/>
        <end position="638"/>
    </location>
</feature>
<proteinExistence type="predicted"/>
<evidence type="ECO:0000259" key="2">
    <source>
        <dbReference type="Pfam" id="PF00881"/>
    </source>
</evidence>
<dbReference type="Proteomes" id="UP000290682">
    <property type="component" value="Unassembled WGS sequence"/>
</dbReference>
<evidence type="ECO:0000313" key="3">
    <source>
        <dbReference type="EMBL" id="RXZ42006.1"/>
    </source>
</evidence>
<protein>
    <submittedName>
        <fullName evidence="3">SagB/ThcOx family dehydrogenase</fullName>
    </submittedName>
</protein>
<dbReference type="Gene3D" id="3.40.109.10">
    <property type="entry name" value="NADH Oxidase"/>
    <property type="match status" value="2"/>
</dbReference>
<name>A0ABY0F953_9NEIS</name>
<dbReference type="SUPFAM" id="SSF55469">
    <property type="entry name" value="FMN-dependent nitroreductase-like"/>
    <property type="match status" value="2"/>
</dbReference>
<feature type="transmembrane region" description="Helical" evidence="1">
    <location>
        <begin position="101"/>
        <end position="122"/>
    </location>
</feature>
<dbReference type="PANTHER" id="PTHR43745:SF2">
    <property type="entry name" value="NITROREDUCTASE MJ1384-RELATED"/>
    <property type="match status" value="1"/>
</dbReference>
<evidence type="ECO:0000313" key="4">
    <source>
        <dbReference type="Proteomes" id="UP000290682"/>
    </source>
</evidence>
<dbReference type="InterPro" id="IPR029479">
    <property type="entry name" value="Nitroreductase"/>
</dbReference>
<feature type="transmembrane region" description="Helical" evidence="1">
    <location>
        <begin position="143"/>
        <end position="161"/>
    </location>
</feature>
<dbReference type="Pfam" id="PF00881">
    <property type="entry name" value="Nitroreductase"/>
    <property type="match status" value="2"/>
</dbReference>
<gene>
    <name evidence="3" type="ORF">EBB06_13220</name>
</gene>
<dbReference type="EMBL" id="REGR01000015">
    <property type="protein sequence ID" value="RXZ42006.1"/>
    <property type="molecule type" value="Genomic_DNA"/>
</dbReference>
<feature type="domain" description="Nitroreductase" evidence="2">
    <location>
        <begin position="272"/>
        <end position="401"/>
    </location>
</feature>
<feature type="transmembrane region" description="Helical" evidence="1">
    <location>
        <begin position="36"/>
        <end position="55"/>
    </location>
</feature>
<comment type="caution">
    <text evidence="3">The sequence shown here is derived from an EMBL/GenBank/DDBJ whole genome shotgun (WGS) entry which is preliminary data.</text>
</comment>
<keyword evidence="1" id="KW-1133">Transmembrane helix</keyword>
<dbReference type="CDD" id="cd02142">
    <property type="entry name" value="McbC_SagB-like_oxidoreductase"/>
    <property type="match status" value="2"/>
</dbReference>
<feature type="transmembrane region" description="Helical" evidence="1">
    <location>
        <begin position="67"/>
        <end position="89"/>
    </location>
</feature>
<dbReference type="PANTHER" id="PTHR43745">
    <property type="entry name" value="NITROREDUCTASE MJ1384-RELATED"/>
    <property type="match status" value="1"/>
</dbReference>
<dbReference type="InterPro" id="IPR052544">
    <property type="entry name" value="Bacteriocin_Proc_Enz"/>
</dbReference>
<evidence type="ECO:0000256" key="1">
    <source>
        <dbReference type="SAM" id="Phobius"/>
    </source>
</evidence>
<reference evidence="3 4" key="1">
    <citation type="submission" date="2018-10" db="EMBL/GenBank/DDBJ databases">
        <title>Draft genome of Fastidiocella sp. strain 375T, a bacterium isolated from a karstic cave dripping water.</title>
        <authorList>
            <person name="Coelho C."/>
            <person name="Verissimo A."/>
            <person name="Tiago I."/>
        </authorList>
    </citation>
    <scope>NUCLEOTIDE SEQUENCE [LARGE SCALE GENOMIC DNA]</scope>
    <source>
        <strain evidence="3 4">CAVE-375</strain>
    </source>
</reference>
<dbReference type="InterPro" id="IPR020051">
    <property type="entry name" value="SagB-type_dehydrogenase"/>
</dbReference>
<keyword evidence="4" id="KW-1185">Reference proteome</keyword>
<sequence length="642" mass="69120">MPPPDDCRTLFRTGIEFSIPPNFSSHARCQDMVPKIVWVLLPLSLYALYVAVSTWRGRAPSRVALNVETSLLLIAYLLTTAGLGVFWVANQQLPVFDWHYLFGYCTLLLVSVHLVFNLPAVLRWLRRTPAPQAAGKDKRGPVAVGKALAIVVALGFAFFLGTRQGASEVAVRWTAAEAGAGPVDAVVRYHEFSSESRGRVFRRAPGVEWGAPPPAFKRYPDAPHVALARAKTREQGLGDALRAPMPRQARLSVAELGQLLYLSAGITARRGGLALRASPSSGALFPSELYVAARKVDGLPAGLYHYDAEHERLEALGALPAALGAEDADALVVLSAVFRRTGYKYRDRAYRYAVADAGHLLENLRLAAHQAGMRATLVARFDEAQAARAIGIDGVEEGVLAVVELRRAAGRAPHEDAPPAARFAAPPAPADLSIGVTGMVHRATSLRLLPDEAGAGRIALPPPEPAEAGVTDTVMKRRSQRRFLDEPVPLPALSSLLADMAQPPQLSDAIRINLVVDRVEGLEPGVYRYVPGHALVRVREGRFAAAARSAALSQDVIGDAAVVLVLSADRERMLAQGPRGYRHAYLEAGMLGERWLLGAVARELAACPVGGFYDDEAAALIGVDGRREWVLHFAALGWSAKE</sequence>
<keyword evidence="1" id="KW-0472">Membrane</keyword>
<keyword evidence="1" id="KW-0812">Transmembrane</keyword>
<accession>A0ABY0F953</accession>
<organism evidence="3 4">
    <name type="scientific">Crenobacter cavernae</name>
    <dbReference type="NCBI Taxonomy" id="2290923"/>
    <lineage>
        <taxon>Bacteria</taxon>
        <taxon>Pseudomonadati</taxon>
        <taxon>Pseudomonadota</taxon>
        <taxon>Betaproteobacteria</taxon>
        <taxon>Neisseriales</taxon>
        <taxon>Neisseriaceae</taxon>
        <taxon>Crenobacter</taxon>
    </lineage>
</organism>
<dbReference type="NCBIfam" id="TIGR03605">
    <property type="entry name" value="antibiot_sagB"/>
    <property type="match status" value="1"/>
</dbReference>